<protein>
    <submittedName>
        <fullName evidence="1">Uncharacterized protein</fullName>
    </submittedName>
</protein>
<dbReference type="Proteomes" id="UP000595296">
    <property type="component" value="Chromosome"/>
</dbReference>
<accession>A0A9E6MI92</accession>
<reference evidence="1 2" key="1">
    <citation type="journal article" date="2021" name="Int. J. Syst. Evol. Microbiol.">
        <title>Characterization of a novel transitional group Rickettsia species (Rickettsia tillamookensis sp. nov.) from the western black-legged tick, Ixodes pacificus.</title>
        <authorList>
            <person name="Gauthier D.T."/>
            <person name="Karpathy S.E."/>
            <person name="Grizzard S.L."/>
            <person name="Batra D."/>
            <person name="Rowe L.A."/>
            <person name="Paddock C.D."/>
        </authorList>
    </citation>
    <scope>NUCLEOTIDE SEQUENCE [LARGE SCALE GENOMIC DNA]</scope>
    <source>
        <strain evidence="1 2">Tillamook 23</strain>
    </source>
</reference>
<evidence type="ECO:0000313" key="1">
    <source>
        <dbReference type="EMBL" id="QQV75602.1"/>
    </source>
</evidence>
<dbReference type="EMBL" id="CP060138">
    <property type="protein sequence ID" value="QQV75602.1"/>
    <property type="molecule type" value="Genomic_DNA"/>
</dbReference>
<sequence length="49" mass="5868">MNDSLLKKIFRDLERLKEFINTVLGLQESFRIKEIEFIPIEQVLCSIKE</sequence>
<proteinExistence type="predicted"/>
<dbReference type="RefSeq" id="WP_202069168.1">
    <property type="nucleotide sequence ID" value="NZ_CP060138.2"/>
</dbReference>
<keyword evidence="2" id="KW-1185">Reference proteome</keyword>
<organism evidence="1 2">
    <name type="scientific">Rickettsia tillamookensis</name>
    <dbReference type="NCBI Taxonomy" id="2761623"/>
    <lineage>
        <taxon>Bacteria</taxon>
        <taxon>Pseudomonadati</taxon>
        <taxon>Pseudomonadota</taxon>
        <taxon>Alphaproteobacteria</taxon>
        <taxon>Rickettsiales</taxon>
        <taxon>Rickettsiaceae</taxon>
        <taxon>Rickettsieae</taxon>
        <taxon>Rickettsia</taxon>
        <taxon>spotted fever group</taxon>
    </lineage>
</organism>
<evidence type="ECO:0000313" key="2">
    <source>
        <dbReference type="Proteomes" id="UP000595296"/>
    </source>
</evidence>
<name>A0A9E6MI92_9RICK</name>
<gene>
    <name evidence="1" type="ORF">H6P87_01165</name>
</gene>